<dbReference type="SUPFAM" id="SSF47095">
    <property type="entry name" value="HMG-box"/>
    <property type="match status" value="1"/>
</dbReference>
<gene>
    <name evidence="4" type="ORF">GRG538_LOCUS13234</name>
    <name evidence="5" type="ORF">KIK155_LOCUS30114</name>
    <name evidence="7" type="ORF">QYT958_LOCUS21643</name>
    <name evidence="3" type="ORF">TIS948_LOCUS30443</name>
    <name evidence="8" type="ORF">TOA249_LOCUS26731</name>
    <name evidence="6" type="ORF">UJA718_LOCUS10598</name>
</gene>
<dbReference type="CDD" id="cd00084">
    <property type="entry name" value="HMG-box_SF"/>
    <property type="match status" value="1"/>
</dbReference>
<feature type="region of interest" description="Disordered" evidence="1">
    <location>
        <begin position="1"/>
        <end position="76"/>
    </location>
</feature>
<dbReference type="Proteomes" id="UP000663838">
    <property type="component" value="Unassembled WGS sequence"/>
</dbReference>
<dbReference type="EMBL" id="CAJOBR010003991">
    <property type="protein sequence ID" value="CAF4761382.1"/>
    <property type="molecule type" value="Genomic_DNA"/>
</dbReference>
<evidence type="ECO:0000313" key="3">
    <source>
        <dbReference type="EMBL" id="CAF3432225.1"/>
    </source>
</evidence>
<dbReference type="Proteomes" id="UP000663825">
    <property type="component" value="Unassembled WGS sequence"/>
</dbReference>
<feature type="compositionally biased region" description="Basic residues" evidence="1">
    <location>
        <begin position="8"/>
        <end position="36"/>
    </location>
</feature>
<evidence type="ECO:0000313" key="8">
    <source>
        <dbReference type="EMBL" id="CAF4849096.1"/>
    </source>
</evidence>
<dbReference type="EMBL" id="CAJNYV010005590">
    <property type="protein sequence ID" value="CAF3758292.1"/>
    <property type="molecule type" value="Genomic_DNA"/>
</dbReference>
<dbReference type="EMBL" id="CAJOBS010003208">
    <property type="protein sequence ID" value="CAF4849096.1"/>
    <property type="molecule type" value="Genomic_DNA"/>
</dbReference>
<dbReference type="Pfam" id="PF04690">
    <property type="entry name" value="YABBY"/>
    <property type="match status" value="1"/>
</dbReference>
<dbReference type="EMBL" id="CAJNXB010005623">
    <property type="protein sequence ID" value="CAF3432225.1"/>
    <property type="molecule type" value="Genomic_DNA"/>
</dbReference>
<proteinExistence type="predicted"/>
<sequence length="119" mass="13470">MVKQRQQSIKKRKPAGKNKTKSQKIKKAGSKRVGKHKTCEVSKRSTSTKSSSSSSLAKQQCQRKGRTQKGKSPSKFNLYMKKALPQIKHEYPEIAHKDAFKKAAEQWAASPDNPKNKHH</sequence>
<dbReference type="Gene3D" id="1.10.30.10">
    <property type="entry name" value="High mobility group box domain"/>
    <property type="match status" value="1"/>
</dbReference>
<feature type="domain" description="YABBY protein C-terminal" evidence="2">
    <location>
        <begin position="58"/>
        <end position="114"/>
    </location>
</feature>
<dbReference type="Proteomes" id="UP000663848">
    <property type="component" value="Unassembled WGS sequence"/>
</dbReference>
<dbReference type="EMBL" id="CAJNYT010001941">
    <property type="protein sequence ID" value="CAF3438056.1"/>
    <property type="molecule type" value="Genomic_DNA"/>
</dbReference>
<evidence type="ECO:0000313" key="10">
    <source>
        <dbReference type="Proteomes" id="UP000663873"/>
    </source>
</evidence>
<reference evidence="4" key="1">
    <citation type="submission" date="2021-02" db="EMBL/GenBank/DDBJ databases">
        <authorList>
            <person name="Nowell W R."/>
        </authorList>
    </citation>
    <scope>NUCLEOTIDE SEQUENCE</scope>
</reference>
<evidence type="ECO:0000313" key="4">
    <source>
        <dbReference type="EMBL" id="CAF3438056.1"/>
    </source>
</evidence>
<name>A0A818D1T9_9BILA</name>
<dbReference type="InterPro" id="IPR056775">
    <property type="entry name" value="YABBY_C"/>
</dbReference>
<dbReference type="Proteomes" id="UP000663873">
    <property type="component" value="Unassembled WGS sequence"/>
</dbReference>
<dbReference type="AlphaFoldDB" id="A0A818D1T9"/>
<evidence type="ECO:0000313" key="5">
    <source>
        <dbReference type="EMBL" id="CAF3758292.1"/>
    </source>
</evidence>
<organism evidence="4 9">
    <name type="scientific">Rotaria socialis</name>
    <dbReference type="NCBI Taxonomy" id="392032"/>
    <lineage>
        <taxon>Eukaryota</taxon>
        <taxon>Metazoa</taxon>
        <taxon>Spiralia</taxon>
        <taxon>Gnathifera</taxon>
        <taxon>Rotifera</taxon>
        <taxon>Eurotatoria</taxon>
        <taxon>Bdelloidea</taxon>
        <taxon>Philodinida</taxon>
        <taxon>Philodinidae</taxon>
        <taxon>Rotaria</taxon>
    </lineage>
</organism>
<evidence type="ECO:0000259" key="2">
    <source>
        <dbReference type="Pfam" id="PF04690"/>
    </source>
</evidence>
<evidence type="ECO:0000313" key="6">
    <source>
        <dbReference type="EMBL" id="CAF4268130.1"/>
    </source>
</evidence>
<accession>A0A818D1T9</accession>
<protein>
    <recommendedName>
        <fullName evidence="2">YABBY protein C-terminal domain-containing protein</fullName>
    </recommendedName>
</protein>
<comment type="caution">
    <text evidence="4">The sequence shown here is derived from an EMBL/GenBank/DDBJ whole genome shotgun (WGS) entry which is preliminary data.</text>
</comment>
<evidence type="ECO:0000313" key="9">
    <source>
        <dbReference type="Proteomes" id="UP000663872"/>
    </source>
</evidence>
<dbReference type="EMBL" id="CAJOBP010001252">
    <property type="protein sequence ID" value="CAF4268130.1"/>
    <property type="molecule type" value="Genomic_DNA"/>
</dbReference>
<keyword evidence="10" id="KW-1185">Reference proteome</keyword>
<evidence type="ECO:0000256" key="1">
    <source>
        <dbReference type="SAM" id="MobiDB-lite"/>
    </source>
</evidence>
<feature type="compositionally biased region" description="Low complexity" evidence="1">
    <location>
        <begin position="44"/>
        <end position="55"/>
    </location>
</feature>
<dbReference type="Proteomes" id="UP000663865">
    <property type="component" value="Unassembled WGS sequence"/>
</dbReference>
<dbReference type="InterPro" id="IPR036910">
    <property type="entry name" value="HMG_box_dom_sf"/>
</dbReference>
<evidence type="ECO:0000313" key="7">
    <source>
        <dbReference type="EMBL" id="CAF4761382.1"/>
    </source>
</evidence>
<dbReference type="Proteomes" id="UP000663872">
    <property type="component" value="Unassembled WGS sequence"/>
</dbReference>
<dbReference type="OrthoDB" id="10036208at2759"/>